<feature type="non-terminal residue" evidence="6">
    <location>
        <position position="1"/>
    </location>
</feature>
<organism evidence="6 7">
    <name type="scientific">Trifolium subterraneum</name>
    <name type="common">Subterranean clover</name>
    <dbReference type="NCBI Taxonomy" id="3900"/>
    <lineage>
        <taxon>Eukaryota</taxon>
        <taxon>Viridiplantae</taxon>
        <taxon>Streptophyta</taxon>
        <taxon>Embryophyta</taxon>
        <taxon>Tracheophyta</taxon>
        <taxon>Spermatophyta</taxon>
        <taxon>Magnoliopsida</taxon>
        <taxon>eudicotyledons</taxon>
        <taxon>Gunneridae</taxon>
        <taxon>Pentapetalae</taxon>
        <taxon>rosids</taxon>
        <taxon>fabids</taxon>
        <taxon>Fabales</taxon>
        <taxon>Fabaceae</taxon>
        <taxon>Papilionoideae</taxon>
        <taxon>50 kb inversion clade</taxon>
        <taxon>NPAAA clade</taxon>
        <taxon>Hologalegina</taxon>
        <taxon>IRL clade</taxon>
        <taxon>Trifolieae</taxon>
        <taxon>Trifolium</taxon>
    </lineage>
</organism>
<protein>
    <recommendedName>
        <fullName evidence="5">Peptidase C1A papain C-terminal domain-containing protein</fullName>
    </recommendedName>
</protein>
<gene>
    <name evidence="6" type="ORF">TSUD_420690</name>
</gene>
<accession>A0A1B5Z8N6</accession>
<feature type="domain" description="Peptidase C1A papain C-terminal" evidence="5">
    <location>
        <begin position="11"/>
        <end position="51"/>
    </location>
</feature>
<evidence type="ECO:0000256" key="1">
    <source>
        <dbReference type="ARBA" id="ARBA00008455"/>
    </source>
</evidence>
<keyword evidence="2" id="KW-0645">Protease</keyword>
<dbReference type="AlphaFoldDB" id="A0A1B5Z8N6"/>
<dbReference type="GO" id="GO:0006508">
    <property type="term" value="P:proteolysis"/>
    <property type="evidence" value="ECO:0007669"/>
    <property type="project" value="UniProtKB-KW"/>
</dbReference>
<dbReference type="Gene3D" id="3.90.70.10">
    <property type="entry name" value="Cysteine proteinases"/>
    <property type="match status" value="1"/>
</dbReference>
<keyword evidence="7" id="KW-1185">Reference proteome</keyword>
<dbReference type="PANTHER" id="PTHR12411">
    <property type="entry name" value="CYSTEINE PROTEASE FAMILY C1-RELATED"/>
    <property type="match status" value="1"/>
</dbReference>
<reference evidence="7" key="1">
    <citation type="journal article" date="2017" name="Front. Plant Sci.">
        <title>Climate Clever Clovers: New Paradigm to Reduce the Environmental Footprint of Ruminants by Breeding Low Methanogenic Forages Utilizing Haplotype Variation.</title>
        <authorList>
            <person name="Kaur P."/>
            <person name="Appels R."/>
            <person name="Bayer P.E."/>
            <person name="Keeble-Gagnere G."/>
            <person name="Wang J."/>
            <person name="Hirakawa H."/>
            <person name="Shirasawa K."/>
            <person name="Vercoe P."/>
            <person name="Stefanova K."/>
            <person name="Durmic Z."/>
            <person name="Nichols P."/>
            <person name="Revell C."/>
            <person name="Isobe S.N."/>
            <person name="Edwards D."/>
            <person name="Erskine W."/>
        </authorList>
    </citation>
    <scope>NUCLEOTIDE SEQUENCE [LARGE SCALE GENOMIC DNA]</scope>
    <source>
        <strain evidence="7">cv. Daliak</strain>
    </source>
</reference>
<dbReference type="EMBL" id="BCLP01044582">
    <property type="protein sequence ID" value="GAU10462.1"/>
    <property type="molecule type" value="Genomic_DNA"/>
</dbReference>
<keyword evidence="4" id="KW-0788">Thiol protease</keyword>
<evidence type="ECO:0000256" key="2">
    <source>
        <dbReference type="ARBA" id="ARBA00022670"/>
    </source>
</evidence>
<evidence type="ECO:0000256" key="4">
    <source>
        <dbReference type="ARBA" id="ARBA00022807"/>
    </source>
</evidence>
<dbReference type="Proteomes" id="UP000242715">
    <property type="component" value="Unassembled WGS sequence"/>
</dbReference>
<evidence type="ECO:0000256" key="3">
    <source>
        <dbReference type="ARBA" id="ARBA00022801"/>
    </source>
</evidence>
<evidence type="ECO:0000313" key="7">
    <source>
        <dbReference type="Proteomes" id="UP000242715"/>
    </source>
</evidence>
<dbReference type="InterPro" id="IPR038765">
    <property type="entry name" value="Papain-like_cys_pep_sf"/>
</dbReference>
<comment type="caution">
    <text evidence="6">The sequence shown here is derived from an EMBL/GenBank/DDBJ whole genome shotgun (WGS) entry which is preliminary data.</text>
</comment>
<evidence type="ECO:0000259" key="5">
    <source>
        <dbReference type="Pfam" id="PF00112"/>
    </source>
</evidence>
<dbReference type="InterPro" id="IPR000668">
    <property type="entry name" value="Peptidase_C1A_C"/>
</dbReference>
<dbReference type="OrthoDB" id="1434095at2759"/>
<name>A0A1B5Z8N6_TRISU</name>
<sequence>EDDNVLFDALAAHTVLVVGYGSVDGTDYWIIKNSYGPDWGMGGYMLMHQKSGLPYGTSYILARPFYGLEFLSLCSLQVDYVYFFG</sequence>
<comment type="similarity">
    <text evidence="1">Belongs to the peptidase C1 family.</text>
</comment>
<keyword evidence="3" id="KW-0378">Hydrolase</keyword>
<evidence type="ECO:0000313" key="6">
    <source>
        <dbReference type="EMBL" id="GAU10462.1"/>
    </source>
</evidence>
<dbReference type="InterPro" id="IPR013128">
    <property type="entry name" value="Peptidase_C1A"/>
</dbReference>
<proteinExistence type="inferred from homology"/>
<dbReference type="GO" id="GO:0008234">
    <property type="term" value="F:cysteine-type peptidase activity"/>
    <property type="evidence" value="ECO:0007669"/>
    <property type="project" value="UniProtKB-KW"/>
</dbReference>
<dbReference type="Pfam" id="PF00112">
    <property type="entry name" value="Peptidase_C1"/>
    <property type="match status" value="1"/>
</dbReference>
<dbReference type="SUPFAM" id="SSF54001">
    <property type="entry name" value="Cysteine proteinases"/>
    <property type="match status" value="1"/>
</dbReference>